<keyword evidence="9 17" id="KW-0472">Membrane</keyword>
<feature type="transmembrane region" description="Helical" evidence="17">
    <location>
        <begin position="20"/>
        <end position="42"/>
    </location>
</feature>
<feature type="domain" description="Ionotropic glutamate receptor C-terminal" evidence="18">
    <location>
        <begin position="5"/>
        <end position="156"/>
    </location>
</feature>
<evidence type="ECO:0000256" key="6">
    <source>
        <dbReference type="ARBA" id="ARBA00022989"/>
    </source>
</evidence>
<keyword evidence="11" id="KW-0325">Glycoprotein</keyword>
<comment type="caution">
    <text evidence="19">The sequence shown here is derived from an EMBL/GenBank/DDBJ whole genome shotgun (WGS) entry which is preliminary data.</text>
</comment>
<evidence type="ECO:0000256" key="10">
    <source>
        <dbReference type="ARBA" id="ARBA00023170"/>
    </source>
</evidence>
<evidence type="ECO:0000256" key="2">
    <source>
        <dbReference type="ARBA" id="ARBA00022448"/>
    </source>
</evidence>
<comment type="subcellular location">
    <subcellularLocation>
        <location evidence="15">Postsynaptic cell membrane</location>
        <topology evidence="15">Multi-pass membrane protein</topology>
    </subcellularLocation>
</comment>
<proteinExistence type="inferred from homology"/>
<dbReference type="AlphaFoldDB" id="A0AAV4P3M1"/>
<name>A0AAV4P3M1_CAEEX</name>
<evidence type="ECO:0000256" key="11">
    <source>
        <dbReference type="ARBA" id="ARBA00023180"/>
    </source>
</evidence>
<dbReference type="SMART" id="SM00079">
    <property type="entry name" value="PBPe"/>
    <property type="match status" value="1"/>
</dbReference>
<keyword evidence="6 17" id="KW-1133">Transmembrane helix</keyword>
<keyword evidence="4 17" id="KW-0812">Transmembrane</keyword>
<dbReference type="InterPro" id="IPR015683">
    <property type="entry name" value="Ionotropic_Glu_rcpt"/>
</dbReference>
<keyword evidence="3" id="KW-1003">Cell membrane</keyword>
<dbReference type="Proteomes" id="UP001054945">
    <property type="component" value="Unassembled WGS sequence"/>
</dbReference>
<dbReference type="Pfam" id="PF00060">
    <property type="entry name" value="Lig_chan"/>
    <property type="match status" value="1"/>
</dbReference>
<keyword evidence="14" id="KW-0407">Ion channel</keyword>
<feature type="region of interest" description="Disordered" evidence="16">
    <location>
        <begin position="233"/>
        <end position="265"/>
    </location>
</feature>
<dbReference type="PANTHER" id="PTHR18966">
    <property type="entry name" value="IONOTROPIC GLUTAMATE RECEPTOR"/>
    <property type="match status" value="1"/>
</dbReference>
<dbReference type="FunFam" id="3.40.190.10:FF:000060">
    <property type="entry name" value="Glutamate receptor ionotropic, kainate 1"/>
    <property type="match status" value="1"/>
</dbReference>
<evidence type="ECO:0000256" key="15">
    <source>
        <dbReference type="ARBA" id="ARBA00034104"/>
    </source>
</evidence>
<keyword evidence="5" id="KW-0732">Signal</keyword>
<evidence type="ECO:0000259" key="18">
    <source>
        <dbReference type="SMART" id="SM00079"/>
    </source>
</evidence>
<keyword evidence="12" id="KW-0628">Postsynaptic cell membrane</keyword>
<protein>
    <submittedName>
        <fullName evidence="19">Glutamate receptor ionotropic, kainate 3</fullName>
    </submittedName>
</protein>
<organism evidence="19 20">
    <name type="scientific">Caerostris extrusa</name>
    <name type="common">Bark spider</name>
    <name type="synonym">Caerostris bankana</name>
    <dbReference type="NCBI Taxonomy" id="172846"/>
    <lineage>
        <taxon>Eukaryota</taxon>
        <taxon>Metazoa</taxon>
        <taxon>Ecdysozoa</taxon>
        <taxon>Arthropoda</taxon>
        <taxon>Chelicerata</taxon>
        <taxon>Arachnida</taxon>
        <taxon>Araneae</taxon>
        <taxon>Araneomorphae</taxon>
        <taxon>Entelegynae</taxon>
        <taxon>Araneoidea</taxon>
        <taxon>Araneidae</taxon>
        <taxon>Caerostris</taxon>
    </lineage>
</organism>
<evidence type="ECO:0000313" key="19">
    <source>
        <dbReference type="EMBL" id="GIX90801.1"/>
    </source>
</evidence>
<evidence type="ECO:0000256" key="12">
    <source>
        <dbReference type="ARBA" id="ARBA00023257"/>
    </source>
</evidence>
<evidence type="ECO:0000256" key="16">
    <source>
        <dbReference type="SAM" id="MobiDB-lite"/>
    </source>
</evidence>
<evidence type="ECO:0000313" key="20">
    <source>
        <dbReference type="Proteomes" id="UP001054945"/>
    </source>
</evidence>
<evidence type="ECO:0000256" key="3">
    <source>
        <dbReference type="ARBA" id="ARBA00022475"/>
    </source>
</evidence>
<reference evidence="19 20" key="1">
    <citation type="submission" date="2021-06" db="EMBL/GenBank/DDBJ databases">
        <title>Caerostris extrusa draft genome.</title>
        <authorList>
            <person name="Kono N."/>
            <person name="Arakawa K."/>
        </authorList>
    </citation>
    <scope>NUCLEOTIDE SEQUENCE [LARGE SCALE GENOMIC DNA]</scope>
</reference>
<keyword evidence="20" id="KW-1185">Reference proteome</keyword>
<feature type="compositionally biased region" description="Polar residues" evidence="16">
    <location>
        <begin position="245"/>
        <end position="265"/>
    </location>
</feature>
<keyword evidence="10 19" id="KW-0675">Receptor</keyword>
<evidence type="ECO:0000256" key="14">
    <source>
        <dbReference type="ARBA" id="ARBA00023303"/>
    </source>
</evidence>
<gene>
    <name evidence="19" type="primary">Grik3</name>
    <name evidence="19" type="ORF">CEXT_395781</name>
</gene>
<evidence type="ECO:0000256" key="5">
    <source>
        <dbReference type="ARBA" id="ARBA00022729"/>
    </source>
</evidence>
<keyword evidence="8" id="KW-0406">Ion transport</keyword>
<dbReference type="GO" id="GO:0045211">
    <property type="term" value="C:postsynaptic membrane"/>
    <property type="evidence" value="ECO:0007669"/>
    <property type="project" value="UniProtKB-SubCell"/>
</dbReference>
<dbReference type="GO" id="GO:0015276">
    <property type="term" value="F:ligand-gated monoatomic ion channel activity"/>
    <property type="evidence" value="ECO:0007669"/>
    <property type="project" value="InterPro"/>
</dbReference>
<accession>A0AAV4P3M1</accession>
<evidence type="ECO:0000256" key="1">
    <source>
        <dbReference type="ARBA" id="ARBA00008685"/>
    </source>
</evidence>
<comment type="similarity">
    <text evidence="1">Belongs to the glutamate-gated ion channel (TC 1.A.10.1) family.</text>
</comment>
<evidence type="ECO:0000256" key="13">
    <source>
        <dbReference type="ARBA" id="ARBA00023286"/>
    </source>
</evidence>
<evidence type="ECO:0000256" key="17">
    <source>
        <dbReference type="SAM" id="Phobius"/>
    </source>
</evidence>
<evidence type="ECO:0000256" key="4">
    <source>
        <dbReference type="ARBA" id="ARBA00022692"/>
    </source>
</evidence>
<dbReference type="InterPro" id="IPR001320">
    <property type="entry name" value="Iontro_rcpt_C"/>
</dbReference>
<keyword evidence="7" id="KW-0770">Synapse</keyword>
<keyword evidence="2" id="KW-0813">Transport</keyword>
<feature type="transmembrane region" description="Helical" evidence="17">
    <location>
        <begin position="175"/>
        <end position="198"/>
    </location>
</feature>
<sequence length="265" mass="29916">MQQGSDLIPSAFSTRTAASFWNFFTLIMVSSYTANLAAFLTVEKVIYPFNSAEELSRQKKIKYGCVKGGSTRTFFQDSNITTYKEMWKAMSSDSSYLVADNDKGYEKVYKENYAFLMESTTIEYITQRECSLTQIGGLLDNKGYGIATKKTRWWKQKGGGKCLDKQSGVVRELTLGNVGGVFVVLIFGLGVSVVLAFLEFRWKVMLWDNPNKDSFWKRLKNEIKFTLSFDQTNKPVPQLKKNKPAETSTGDNSRSSIPSQGTNRS</sequence>
<evidence type="ECO:0000256" key="7">
    <source>
        <dbReference type="ARBA" id="ARBA00023018"/>
    </source>
</evidence>
<dbReference type="Gene3D" id="3.40.190.10">
    <property type="entry name" value="Periplasmic binding protein-like II"/>
    <property type="match status" value="1"/>
</dbReference>
<dbReference type="SUPFAM" id="SSF53850">
    <property type="entry name" value="Periplasmic binding protein-like II"/>
    <property type="match status" value="1"/>
</dbReference>
<evidence type="ECO:0000256" key="9">
    <source>
        <dbReference type="ARBA" id="ARBA00023136"/>
    </source>
</evidence>
<keyword evidence="13" id="KW-1071">Ligand-gated ion channel</keyword>
<dbReference type="EMBL" id="BPLR01021531">
    <property type="protein sequence ID" value="GIX90801.1"/>
    <property type="molecule type" value="Genomic_DNA"/>
</dbReference>
<evidence type="ECO:0000256" key="8">
    <source>
        <dbReference type="ARBA" id="ARBA00023065"/>
    </source>
</evidence>